<accession>A0AAV9IQW0</accession>
<proteinExistence type="predicted"/>
<feature type="region of interest" description="Disordered" evidence="1">
    <location>
        <begin position="1322"/>
        <end position="1341"/>
    </location>
</feature>
<evidence type="ECO:0000256" key="1">
    <source>
        <dbReference type="SAM" id="MobiDB-lite"/>
    </source>
</evidence>
<sequence>MDTSTEDPGDNFGMELGELSEALGALETADDSSAGMAEGAGRMLRCAVATLFAGTEQSAQPEAFVSQFGVACVAPAELVIYRLSRQLPRGEAAAALQRTAEAITTALERFLQPPTDAANGASWSTSGWRARVCHWAVDLLGTVMRALRGDAASVRALFDRLIDRVPWAEGVAVPLQDVFTACHEVLLAQEVAEPTVGSVDARLAAKLLADCAHWPDAVEFPGLVRAIAASLRAIMEQASTLATGANELNASRQVWSAALRRLFAVAPDDALPDMWCVLEMEAAATPALATALLTSMHRDEAQSALCLCEHSGTQRRRLPAVDLAMCMACSAMDVAQVAAAATEHAATLLWAQYTASDAPASALASLIGEAVRMPGMERAAASVAELGFAWMVAGDVEPPRRLPSTPSVRADAPNVNVQPVRIRRRGRKRQHRDGSRRHALLQHCGVLLLEQLLVQHRDARQEVLCACLTAMADPSLPLPARTACCAVIERVALSRTHRLLLQEFTVKLVEWVQALAVDIPLALTKRLLAALAPLAVLWPPLGDALMLYLRKLTASRAVRARRLGAHGLACLLSAPYIAAATEDEVVRAYLRALDTAPGPVRAEALLALAAALRCRSLRAPVLMQLKGGLADMLAQLTSANEAHSPPHHLDLSRCFADGGVQVEAVAELVRCAAAMPLSADVGGPSQASGTAVAPADVSGHFLYGLLTTLVDDLADSRASLRLIGLDLLLQRPPPHAGLPPLVERVRIARTRCELAAKLYETVLDTGCGSMATERLLQQYGCLTQLIDTLLPSLVHSAMRSGRDAFAHVTVGQMCRNDHGNQRGGEVSTAEVAETRAHCARRENGAEHPSAEHHHHHHHHHRPFHLFSWVPASCSAAEVAADLAYAASAADSDQHGFAHDRLEWIAATPALGVPRALQLLGGCAQPRTAAALVRCLHQHLDMDAYFREQRLQGELGRDADAPGGSGTPAWADRAALLLLQQLLELPSAVDGVAPANAAAAGPDGDSLLLAVSALELECSPTIRESFVSGASTAAAHSVFQIRALEFLQASLARWRAGQARRAMHGPLAQPLGARAMAIAAEPASPDAAAAAAASSGGDIPGAPECEIPLALLLAHRFHDRFQHGLSVRQAALYGNLLAQLLCLHEAAAEPCAESAAHAQCRRGITRHLRAILSEFHIEQPAVVRHVLRPLLLAADADTAVPLAIQTVRQCAAAAGEAASDAVVDGWRWPESELCRAAAVSAALRFAVERAPRVRSGAAARTPLPTAAEMQAAADLAAVLRALFSVRHLVITAAAAAIALNAAQHLSNFQQRVCRVLRRRVGDRTLRAPRSPPAPGDGEAAPTWPCRTAIGDIGRVLAEVAVVDAQLQPVQAALCTDTPVAQKIGQSGMTFRDIHPPLTARTRYRLEQYEVEGGRLTETVRRVLAHRALKTQPQLQQALSQWTTHWHARSMERNGKSEAAGVAQSVRIVGRVPAAPAIQTKPGKGSHTGYRRATLRSRNRYIDQMLRVEGGADAYADLEDFIDDDDDGDGESVAEAEAEVMRVTETEA</sequence>
<feature type="compositionally biased region" description="Acidic residues" evidence="1">
    <location>
        <begin position="1521"/>
        <end position="1536"/>
    </location>
</feature>
<reference evidence="2 3" key="1">
    <citation type="submission" date="2022-07" db="EMBL/GenBank/DDBJ databases">
        <title>Genome-wide signatures of adaptation to extreme environments.</title>
        <authorList>
            <person name="Cho C.H."/>
            <person name="Yoon H.S."/>
        </authorList>
    </citation>
    <scope>NUCLEOTIDE SEQUENCE [LARGE SCALE GENOMIC DNA]</scope>
    <source>
        <strain evidence="2 3">DBV 063 E5</strain>
    </source>
</reference>
<feature type="compositionally biased region" description="Basic and acidic residues" evidence="1">
    <location>
        <begin position="1537"/>
        <end position="1546"/>
    </location>
</feature>
<evidence type="ECO:0000313" key="2">
    <source>
        <dbReference type="EMBL" id="KAK4534398.1"/>
    </source>
</evidence>
<dbReference type="EMBL" id="JANCYW010000001">
    <property type="protein sequence ID" value="KAK4534398.1"/>
    <property type="molecule type" value="Genomic_DNA"/>
</dbReference>
<feature type="region of interest" description="Disordered" evidence="1">
    <location>
        <begin position="1521"/>
        <end position="1546"/>
    </location>
</feature>
<gene>
    <name evidence="2" type="ORF">CDCA_CDCA01G0423</name>
</gene>
<keyword evidence="3" id="KW-1185">Reference proteome</keyword>
<dbReference type="Proteomes" id="UP001301350">
    <property type="component" value="Unassembled WGS sequence"/>
</dbReference>
<evidence type="ECO:0000313" key="3">
    <source>
        <dbReference type="Proteomes" id="UP001301350"/>
    </source>
</evidence>
<name>A0AAV9IQW0_CYACA</name>
<organism evidence="2 3">
    <name type="scientific">Cyanidium caldarium</name>
    <name type="common">Red alga</name>
    <dbReference type="NCBI Taxonomy" id="2771"/>
    <lineage>
        <taxon>Eukaryota</taxon>
        <taxon>Rhodophyta</taxon>
        <taxon>Bangiophyceae</taxon>
        <taxon>Cyanidiales</taxon>
        <taxon>Cyanidiaceae</taxon>
        <taxon>Cyanidium</taxon>
    </lineage>
</organism>
<comment type="caution">
    <text evidence="2">The sequence shown here is derived from an EMBL/GenBank/DDBJ whole genome shotgun (WGS) entry which is preliminary data.</text>
</comment>
<feature type="compositionally biased region" description="Basic and acidic residues" evidence="1">
    <location>
        <begin position="832"/>
        <end position="851"/>
    </location>
</feature>
<feature type="region of interest" description="Disordered" evidence="1">
    <location>
        <begin position="816"/>
        <end position="858"/>
    </location>
</feature>
<protein>
    <submittedName>
        <fullName evidence="2">Uncharacterized protein</fullName>
    </submittedName>
</protein>